<evidence type="ECO:0000256" key="1">
    <source>
        <dbReference type="SAM" id="Phobius"/>
    </source>
</evidence>
<evidence type="ECO:0000313" key="3">
    <source>
        <dbReference type="Proteomes" id="UP001202717"/>
    </source>
</evidence>
<feature type="transmembrane region" description="Helical" evidence="1">
    <location>
        <begin position="20"/>
        <end position="39"/>
    </location>
</feature>
<reference evidence="2 3" key="1">
    <citation type="submission" date="2023-01" db="EMBL/GenBank/DDBJ databases">
        <title>Psychroserpens ponticola sp. nov., isolated from seawater.</title>
        <authorList>
            <person name="Kristyanto S."/>
            <person name="Jung J."/>
            <person name="Kim J.M."/>
            <person name="Jeon C.O."/>
        </authorList>
    </citation>
    <scope>NUCLEOTIDE SEQUENCE [LARGE SCALE GENOMIC DNA]</scope>
    <source>
        <strain evidence="2 3">MSW6</strain>
    </source>
</reference>
<feature type="transmembrane region" description="Helical" evidence="1">
    <location>
        <begin position="408"/>
        <end position="429"/>
    </location>
</feature>
<accession>A0ABY7S0R4</accession>
<feature type="transmembrane region" description="Helical" evidence="1">
    <location>
        <begin position="135"/>
        <end position="161"/>
    </location>
</feature>
<keyword evidence="1" id="KW-1133">Transmembrane helix</keyword>
<feature type="transmembrane region" description="Helical" evidence="1">
    <location>
        <begin position="60"/>
        <end position="80"/>
    </location>
</feature>
<sequence length="465" mass="51606">MITKFGEKFTILFQKYMPNAFVFALILTLITALSAFIWLDATPLKIVQSWYDGFWSLLEFGMQIVLIIITGFAIALSPIINKGIDKLAIYIKTPKQVYFFVTLIGVLLSFVSFGWVVITCVLARELALRIKGINYPFLVACVYFSNGGWVTGLSSSIPLLLGTKNNYLIETGILSEIIPTTYTLGSSLNIAMMIFYLVVAPLMMLLIIPKIKNFKELKDMTDGTEPTNKSSVKEEALNQNLDYPSVSDKLNNSIILQYIIVLMGLSYIVYYFATFGFELNFNIMIFIFLIIGLALHKTPMRYVIAMKRSSSNVSGILYQYPFYAGIMGIMIYTGLGEELANIIASVATIDSYPFFAYLTGGLINFAIPSAGGEFAVVGPSIINAVTDIGAGLPDQEVTAMISRASLSIAYGESLTNLLQPFFLLLVFPIMGKGIKIQARDVMGYFVIPFILFFIIQSLLITYIPL</sequence>
<feature type="transmembrane region" description="Helical" evidence="1">
    <location>
        <begin position="441"/>
        <end position="463"/>
    </location>
</feature>
<dbReference type="PANTHER" id="PTHR41983">
    <property type="entry name" value="SHORT-CHAIN FATTY ACID TRANSPORTER-RELATED"/>
    <property type="match status" value="1"/>
</dbReference>
<feature type="transmembrane region" description="Helical" evidence="1">
    <location>
        <begin position="190"/>
        <end position="208"/>
    </location>
</feature>
<dbReference type="PANTHER" id="PTHR41983:SF2">
    <property type="entry name" value="SHORT-CHAIN FATTY ACID TRANSPORTER-RELATED"/>
    <property type="match status" value="1"/>
</dbReference>
<keyword evidence="1" id="KW-0812">Transmembrane</keyword>
<dbReference type="RefSeq" id="WP_249995493.1">
    <property type="nucleotide sequence ID" value="NZ_CP116221.1"/>
</dbReference>
<keyword evidence="3" id="KW-1185">Reference proteome</keyword>
<name>A0ABY7S0R4_9FLAO</name>
<feature type="transmembrane region" description="Helical" evidence="1">
    <location>
        <begin position="100"/>
        <end position="123"/>
    </location>
</feature>
<feature type="transmembrane region" description="Helical" evidence="1">
    <location>
        <begin position="317"/>
        <end position="335"/>
    </location>
</feature>
<feature type="transmembrane region" description="Helical" evidence="1">
    <location>
        <begin position="255"/>
        <end position="273"/>
    </location>
</feature>
<evidence type="ECO:0000313" key="2">
    <source>
        <dbReference type="EMBL" id="WCO02728.1"/>
    </source>
</evidence>
<protein>
    <submittedName>
        <fullName evidence="2">TIGR00366 family protein</fullName>
    </submittedName>
</protein>
<organism evidence="2 3">
    <name type="scientific">Psychroserpens ponticola</name>
    <dbReference type="NCBI Taxonomy" id="2932268"/>
    <lineage>
        <taxon>Bacteria</taxon>
        <taxon>Pseudomonadati</taxon>
        <taxon>Bacteroidota</taxon>
        <taxon>Flavobacteriia</taxon>
        <taxon>Flavobacteriales</taxon>
        <taxon>Flavobacteriaceae</taxon>
        <taxon>Psychroserpens</taxon>
    </lineage>
</organism>
<keyword evidence="1" id="KW-0472">Membrane</keyword>
<dbReference type="EMBL" id="CP116221">
    <property type="protein sequence ID" value="WCO02728.1"/>
    <property type="molecule type" value="Genomic_DNA"/>
</dbReference>
<dbReference type="Proteomes" id="UP001202717">
    <property type="component" value="Chromosome"/>
</dbReference>
<dbReference type="InterPro" id="IPR006160">
    <property type="entry name" value="SCFA_transpt_AtoE"/>
</dbReference>
<proteinExistence type="predicted"/>
<gene>
    <name evidence="2" type="ORF">MUN68_004335</name>
</gene>
<dbReference type="Pfam" id="PF02667">
    <property type="entry name" value="SCFA_trans"/>
    <property type="match status" value="1"/>
</dbReference>
<feature type="transmembrane region" description="Helical" evidence="1">
    <location>
        <begin position="279"/>
        <end position="296"/>
    </location>
</feature>